<organism evidence="1 2">
    <name type="scientific">Flagellimonas chongwuensis</name>
    <dbReference type="NCBI Taxonomy" id="2697365"/>
    <lineage>
        <taxon>Bacteria</taxon>
        <taxon>Pseudomonadati</taxon>
        <taxon>Bacteroidota</taxon>
        <taxon>Flavobacteriia</taxon>
        <taxon>Flavobacteriales</taxon>
        <taxon>Flavobacteriaceae</taxon>
        <taxon>Flagellimonas</taxon>
    </lineage>
</organism>
<gene>
    <name evidence="1" type="ORF">GUA46_07775</name>
</gene>
<evidence type="ECO:0000313" key="2">
    <source>
        <dbReference type="Proteomes" id="UP000558089"/>
    </source>
</evidence>
<dbReference type="Proteomes" id="UP000558089">
    <property type="component" value="Unassembled WGS sequence"/>
</dbReference>
<comment type="caution">
    <text evidence="1">The sequence shown here is derived from an EMBL/GenBank/DDBJ whole genome shotgun (WGS) entry which is preliminary data.</text>
</comment>
<dbReference type="RefSeq" id="WP_176620013.1">
    <property type="nucleotide sequence ID" value="NZ_WYET01000004.1"/>
</dbReference>
<dbReference type="InterPro" id="IPR038493">
    <property type="entry name" value="MqsR_sf"/>
</dbReference>
<accession>A0A850NG47</accession>
<evidence type="ECO:0000313" key="1">
    <source>
        <dbReference type="EMBL" id="NVN18236.1"/>
    </source>
</evidence>
<protein>
    <submittedName>
        <fullName evidence="1">Toxin</fullName>
    </submittedName>
</protein>
<proteinExistence type="predicted"/>
<dbReference type="AlphaFoldDB" id="A0A850NG47"/>
<sequence>MTKEEVELFLQEFRAKISANIGGVGIIIKRERTANLQTMLDLELTNVTVREHLKNLSYKDYYKGPAKDSNGGADLWEFGKKIKNKEIYIKITLGSFGKPVICISFHYPVRPIKYPLK</sequence>
<dbReference type="Gene3D" id="3.30.2310.40">
    <property type="match status" value="1"/>
</dbReference>
<name>A0A850NG47_9FLAO</name>
<keyword evidence="2" id="KW-1185">Reference proteome</keyword>
<reference evidence="1 2" key="1">
    <citation type="submission" date="2020-01" db="EMBL/GenBank/DDBJ databases">
        <title>Draft Genome Analysis of Muricauda sp. HICW Isolated from coastal seawater of PR China.</title>
        <authorList>
            <person name="Chen M.-X."/>
        </authorList>
    </citation>
    <scope>NUCLEOTIDE SEQUENCE [LARGE SCALE GENOMIC DNA]</scope>
    <source>
        <strain evidence="1 2">HICW</strain>
    </source>
</reference>
<dbReference type="EMBL" id="WYET01000004">
    <property type="protein sequence ID" value="NVN18236.1"/>
    <property type="molecule type" value="Genomic_DNA"/>
</dbReference>